<accession>M0MBC9</accession>
<proteinExistence type="predicted"/>
<name>M0MBC9_9EURY</name>
<reference evidence="1 2" key="1">
    <citation type="journal article" date="2014" name="PLoS Genet.">
        <title>Phylogenetically driven sequencing of extremely halophilic archaea reveals strategies for static and dynamic osmo-response.</title>
        <authorList>
            <person name="Becker E.A."/>
            <person name="Seitzer P.M."/>
            <person name="Tritt A."/>
            <person name="Larsen D."/>
            <person name="Krusor M."/>
            <person name="Yao A.I."/>
            <person name="Wu D."/>
            <person name="Madern D."/>
            <person name="Eisen J.A."/>
            <person name="Darling A.E."/>
            <person name="Facciotti M.T."/>
        </authorList>
    </citation>
    <scope>NUCLEOTIDE SEQUENCE [LARGE SCALE GENOMIC DNA]</scope>
    <source>
        <strain evidence="1 2">100A6</strain>
    </source>
</reference>
<dbReference type="EMBL" id="AOMB01000003">
    <property type="protein sequence ID" value="EMA41944.1"/>
    <property type="molecule type" value="Genomic_DNA"/>
</dbReference>
<comment type="caution">
    <text evidence="1">The sequence shown here is derived from an EMBL/GenBank/DDBJ whole genome shotgun (WGS) entry which is preliminary data.</text>
</comment>
<gene>
    <name evidence="1" type="ORF">C447_00100</name>
</gene>
<evidence type="ECO:0000313" key="1">
    <source>
        <dbReference type="EMBL" id="EMA41944.1"/>
    </source>
</evidence>
<keyword evidence="2" id="KW-1185">Reference proteome</keyword>
<sequence>MYQPWRLREIVGDMSTHGLHLLHRKGTNEYLLRTKKGTGHQVETIIIAFAVTDDALVVITQMHEHQNYFKDPDYEQVEIHSFCTESEI</sequence>
<protein>
    <submittedName>
        <fullName evidence="1">Uncharacterized protein</fullName>
    </submittedName>
</protein>
<evidence type="ECO:0000313" key="2">
    <source>
        <dbReference type="Proteomes" id="UP000011566"/>
    </source>
</evidence>
<organism evidence="1 2">
    <name type="scientific">Halococcus hamelinensis 100A6</name>
    <dbReference type="NCBI Taxonomy" id="1132509"/>
    <lineage>
        <taxon>Archaea</taxon>
        <taxon>Methanobacteriati</taxon>
        <taxon>Methanobacteriota</taxon>
        <taxon>Stenosarchaea group</taxon>
        <taxon>Halobacteria</taxon>
        <taxon>Halobacteriales</taxon>
        <taxon>Halococcaceae</taxon>
        <taxon>Halococcus</taxon>
    </lineage>
</organism>
<dbReference type="Proteomes" id="UP000011566">
    <property type="component" value="Unassembled WGS sequence"/>
</dbReference>
<dbReference type="AlphaFoldDB" id="M0MBC9"/>